<dbReference type="InterPro" id="IPR001173">
    <property type="entry name" value="Glyco_trans_2-like"/>
</dbReference>
<keyword evidence="2" id="KW-0808">Transferase</keyword>
<keyword evidence="2" id="KW-0328">Glycosyltransferase</keyword>
<accession>A0AAP4BAA5</accession>
<sequence>MSMETEKKKRPLVSVCIPAYNSAVYIKRTMESVLNQKYKNIELVVVDDCSKDDTVKIVESMDDPRIRLVKNEKNLGMTGNWNKCLAEAKGEYIKLICADDILYEESIEKELKALLAHPEVTLVMSDTSLIDENGKRTGCFKRYPRSGILDGRKVAKRALIFKSFFGAPCNTMFPRSSYEQVGGFDPEFPYILDFDMWLRMACLGKIYVIHEELNGFRVRNDSNTGNLINDDRKTYNLEHKNLLKKHNALGAVHLNRFELWVSMMIRHWRNELIQIYLWVNAKKR</sequence>
<dbReference type="AlphaFoldDB" id="A0AAP4BAA5"/>
<dbReference type="Pfam" id="PF00535">
    <property type="entry name" value="Glycos_transf_2"/>
    <property type="match status" value="1"/>
</dbReference>
<feature type="domain" description="Glycosyltransferase 2-like" evidence="1">
    <location>
        <begin position="14"/>
        <end position="181"/>
    </location>
</feature>
<dbReference type="Gene3D" id="3.90.550.10">
    <property type="entry name" value="Spore Coat Polysaccharide Biosynthesis Protein SpsA, Chain A"/>
    <property type="match status" value="1"/>
</dbReference>
<gene>
    <name evidence="2" type="ORF">QJ036_10585</name>
</gene>
<evidence type="ECO:0000313" key="3">
    <source>
        <dbReference type="Proteomes" id="UP001300383"/>
    </source>
</evidence>
<dbReference type="PANTHER" id="PTHR22916:SF3">
    <property type="entry name" value="UDP-GLCNAC:BETAGAL BETA-1,3-N-ACETYLGLUCOSAMINYLTRANSFERASE-LIKE PROTEIN 1"/>
    <property type="match status" value="1"/>
</dbReference>
<dbReference type="Proteomes" id="UP001300383">
    <property type="component" value="Unassembled WGS sequence"/>
</dbReference>
<keyword evidence="3" id="KW-1185">Reference proteome</keyword>
<dbReference type="SUPFAM" id="SSF53448">
    <property type="entry name" value="Nucleotide-diphospho-sugar transferases"/>
    <property type="match status" value="1"/>
</dbReference>
<protein>
    <submittedName>
        <fullName evidence="2">Glycosyltransferase</fullName>
        <ecNumber evidence="2">2.4.-.-</ecNumber>
    </submittedName>
</protein>
<evidence type="ECO:0000259" key="1">
    <source>
        <dbReference type="Pfam" id="PF00535"/>
    </source>
</evidence>
<dbReference type="InterPro" id="IPR029044">
    <property type="entry name" value="Nucleotide-diphossugar_trans"/>
</dbReference>
<organism evidence="2 3">
    <name type="scientific">Fusibacillus kribbianus</name>
    <dbReference type="NCBI Taxonomy" id="3044208"/>
    <lineage>
        <taxon>Bacteria</taxon>
        <taxon>Bacillati</taxon>
        <taxon>Bacillota</taxon>
        <taxon>Clostridia</taxon>
        <taxon>Lachnospirales</taxon>
        <taxon>Lachnospiraceae</taxon>
        <taxon>Fusibacillus</taxon>
    </lineage>
</organism>
<dbReference type="GO" id="GO:0016758">
    <property type="term" value="F:hexosyltransferase activity"/>
    <property type="evidence" value="ECO:0007669"/>
    <property type="project" value="UniProtKB-ARBA"/>
</dbReference>
<evidence type="ECO:0000313" key="2">
    <source>
        <dbReference type="EMBL" id="MDI9242911.1"/>
    </source>
</evidence>
<comment type="caution">
    <text evidence="2">The sequence shown here is derived from an EMBL/GenBank/DDBJ whole genome shotgun (WGS) entry which is preliminary data.</text>
</comment>
<proteinExistence type="predicted"/>
<name>A0AAP4BAA5_9FIRM</name>
<reference evidence="2 3" key="1">
    <citation type="submission" date="2023-05" db="EMBL/GenBank/DDBJ databases">
        <title>[ruminococcus] sp. nov., isolated from a pig farm feces dump.</title>
        <authorList>
            <person name="Chang Y.-H."/>
        </authorList>
    </citation>
    <scope>NUCLEOTIDE SEQUENCE [LARGE SCALE GENOMIC DNA]</scope>
    <source>
        <strain evidence="2 3">YH-rum2234</strain>
    </source>
</reference>
<dbReference type="PANTHER" id="PTHR22916">
    <property type="entry name" value="GLYCOSYLTRANSFERASE"/>
    <property type="match status" value="1"/>
</dbReference>
<dbReference type="EC" id="2.4.-.-" evidence="2"/>
<dbReference type="EMBL" id="JASGBQ010000021">
    <property type="protein sequence ID" value="MDI9242911.1"/>
    <property type="molecule type" value="Genomic_DNA"/>
</dbReference>